<evidence type="ECO:0000256" key="2">
    <source>
        <dbReference type="ARBA" id="ARBA00022676"/>
    </source>
</evidence>
<comment type="similarity">
    <text evidence="1 5">Belongs to the UDP-glycosyltransferase family.</text>
</comment>
<comment type="catalytic activity">
    <reaction evidence="4">
        <text>7-deoxyloganetate + UDP-alpha-D-glucose = 7-deoxyloganate + UDP + H(+)</text>
        <dbReference type="Rhea" id="RHEA:39895"/>
        <dbReference type="ChEBI" id="CHEBI:15378"/>
        <dbReference type="ChEBI" id="CHEBI:58223"/>
        <dbReference type="ChEBI" id="CHEBI:58885"/>
        <dbReference type="ChEBI" id="CHEBI:76844"/>
        <dbReference type="ChEBI" id="CHEBI:76846"/>
        <dbReference type="EC" id="2.4.1.323"/>
    </reaction>
</comment>
<dbReference type="PANTHER" id="PTHR11926">
    <property type="entry name" value="GLUCOSYL/GLUCURONOSYL TRANSFERASES"/>
    <property type="match status" value="1"/>
</dbReference>
<dbReference type="CDD" id="cd03784">
    <property type="entry name" value="GT1_Gtf-like"/>
    <property type="match status" value="1"/>
</dbReference>
<dbReference type="SUPFAM" id="SSF53756">
    <property type="entry name" value="UDP-Glycosyltransferase/glycogen phosphorylase"/>
    <property type="match status" value="1"/>
</dbReference>
<accession>A0AA42AQ68</accession>
<evidence type="ECO:0000256" key="3">
    <source>
        <dbReference type="ARBA" id="ARBA00022679"/>
    </source>
</evidence>
<dbReference type="Pfam" id="PF00201">
    <property type="entry name" value="UDPGT"/>
    <property type="match status" value="1"/>
</dbReference>
<protein>
    <recommendedName>
        <fullName evidence="6">Glycosyltransferase</fullName>
        <ecNumber evidence="6">2.4.1.-</ecNumber>
    </recommendedName>
</protein>
<dbReference type="InterPro" id="IPR035595">
    <property type="entry name" value="UDP_glycos_trans_CS"/>
</dbReference>
<evidence type="ECO:0000256" key="5">
    <source>
        <dbReference type="RuleBase" id="RU003718"/>
    </source>
</evidence>
<sequence>MAATKSVIPHVLIFPIPAQGHINSMLKLAELLCLSGINVTFVNTQQNHSRLLRNADVQSRFGQFPGFCFETISDGISASFSNPEDFITDLFDRLKNVIKPGFRELLTSNRLKSDARGPVSCIIADGVLGFPIDVAEELGIPCISFRTISACCVWIFFCSQRLVENGDIPFKDEDMDRLIKSVPEMESFLRCRDLPSFYRAKEVNTPNLDFVNTGTLYSVRAAAHLLNTFDDIEAPILSQLRSHCPNLYTIGPLNALLNNLRSSTTTSLPISSNASLYAEDRSCMTWLDRQPEKSVVYVSFGSIAMVSRQEWLEIWYGLVNSGYRFLWVKRPDSLISKDDEGSQIQAELVEATKERGYTVDWAPQEEVLNHPAIGGFFTHSGWNSTLESMVAGVPMVCWPHLADQQINSRYVSEVWKIGMDMKDHCNRVTVENLIRDMMSGKREELMQSTAKVAEMARKSVSRDGSSYRNYEALLEFIRKSR</sequence>
<dbReference type="FunFam" id="3.40.50.2000:FF:000065">
    <property type="entry name" value="Glycosyltransferase"/>
    <property type="match status" value="1"/>
</dbReference>
<dbReference type="PROSITE" id="PS00375">
    <property type="entry name" value="UDPGT"/>
    <property type="match status" value="1"/>
</dbReference>
<dbReference type="Proteomes" id="UP001177140">
    <property type="component" value="Unassembled WGS sequence"/>
</dbReference>
<keyword evidence="8" id="KW-1185">Reference proteome</keyword>
<evidence type="ECO:0000313" key="8">
    <source>
        <dbReference type="Proteomes" id="UP001177140"/>
    </source>
</evidence>
<evidence type="ECO:0000256" key="1">
    <source>
        <dbReference type="ARBA" id="ARBA00009995"/>
    </source>
</evidence>
<keyword evidence="2 5" id="KW-0328">Glycosyltransferase</keyword>
<organism evidence="7 8">
    <name type="scientific">Papaver nudicaule</name>
    <name type="common">Iceland poppy</name>
    <dbReference type="NCBI Taxonomy" id="74823"/>
    <lineage>
        <taxon>Eukaryota</taxon>
        <taxon>Viridiplantae</taxon>
        <taxon>Streptophyta</taxon>
        <taxon>Embryophyta</taxon>
        <taxon>Tracheophyta</taxon>
        <taxon>Spermatophyta</taxon>
        <taxon>Magnoliopsida</taxon>
        <taxon>Ranunculales</taxon>
        <taxon>Papaveraceae</taxon>
        <taxon>Papaveroideae</taxon>
        <taxon>Papaver</taxon>
    </lineage>
</organism>
<evidence type="ECO:0000256" key="4">
    <source>
        <dbReference type="ARBA" id="ARBA00051827"/>
    </source>
</evidence>
<dbReference type="PANTHER" id="PTHR11926:SF1392">
    <property type="entry name" value="GLYCOSYLTRANSFERASE"/>
    <property type="match status" value="1"/>
</dbReference>
<dbReference type="Gene3D" id="3.40.50.2000">
    <property type="entry name" value="Glycogen Phosphorylase B"/>
    <property type="match status" value="2"/>
</dbReference>
<dbReference type="EC" id="2.4.1.-" evidence="6"/>
<proteinExistence type="inferred from homology"/>
<dbReference type="InterPro" id="IPR002213">
    <property type="entry name" value="UDP_glucos_trans"/>
</dbReference>
<evidence type="ECO:0000256" key="6">
    <source>
        <dbReference type="RuleBase" id="RU362057"/>
    </source>
</evidence>
<dbReference type="GO" id="GO:0102970">
    <property type="term" value="F:7-deoxyloganetic acid glucosyltransferase activity"/>
    <property type="evidence" value="ECO:0007669"/>
    <property type="project" value="UniProtKB-EC"/>
</dbReference>
<dbReference type="EMBL" id="JAJJMA010194753">
    <property type="protein sequence ID" value="MCL7038849.1"/>
    <property type="molecule type" value="Genomic_DNA"/>
</dbReference>
<dbReference type="GO" id="GO:0080043">
    <property type="term" value="F:quercetin 3-O-glucosyltransferase activity"/>
    <property type="evidence" value="ECO:0007669"/>
    <property type="project" value="TreeGrafter"/>
</dbReference>
<dbReference type="FunFam" id="3.40.50.2000:FF:000040">
    <property type="entry name" value="UDP-glycosyltransferase 76C1"/>
    <property type="match status" value="1"/>
</dbReference>
<gene>
    <name evidence="7" type="ORF">MKW94_019623</name>
</gene>
<keyword evidence="3 5" id="KW-0808">Transferase</keyword>
<name>A0AA42AQ68_PAPNU</name>
<dbReference type="AlphaFoldDB" id="A0AA42AQ68"/>
<dbReference type="GO" id="GO:0080044">
    <property type="term" value="F:quercetin 7-O-glucosyltransferase activity"/>
    <property type="evidence" value="ECO:0007669"/>
    <property type="project" value="TreeGrafter"/>
</dbReference>
<reference evidence="7" key="1">
    <citation type="submission" date="2022-03" db="EMBL/GenBank/DDBJ databases">
        <title>A functionally conserved STORR gene fusion in Papaver species that diverged 16.8 million years ago.</title>
        <authorList>
            <person name="Catania T."/>
        </authorList>
    </citation>
    <scope>NUCLEOTIDE SEQUENCE</scope>
    <source>
        <strain evidence="7">S-191538</strain>
    </source>
</reference>
<comment type="caution">
    <text evidence="7">The sequence shown here is derived from an EMBL/GenBank/DDBJ whole genome shotgun (WGS) entry which is preliminary data.</text>
</comment>
<evidence type="ECO:0000313" key="7">
    <source>
        <dbReference type="EMBL" id="MCL7038849.1"/>
    </source>
</evidence>